<keyword evidence="1" id="KW-1133">Transmembrane helix</keyword>
<proteinExistence type="predicted"/>
<reference evidence="3" key="1">
    <citation type="submission" date="2017-01" db="EMBL/GenBank/DDBJ databases">
        <authorList>
            <person name="Varghese N."/>
            <person name="Submissions S."/>
        </authorList>
    </citation>
    <scope>NUCLEOTIDE SEQUENCE [LARGE SCALE GENOMIC DNA]</scope>
    <source>
        <strain evidence="3">LP100</strain>
    </source>
</reference>
<dbReference type="Proteomes" id="UP000187181">
    <property type="component" value="Unassembled WGS sequence"/>
</dbReference>
<dbReference type="RefSeq" id="WP_076668091.1">
    <property type="nucleotide sequence ID" value="NZ_FTPP01000002.1"/>
</dbReference>
<sequence>MAYTWKYLKIAVLLAAVSFVLDTYLFGKDIEPLRFMMKTALLSAVILLLNEWESRYKQARNAHSSEEKL</sequence>
<gene>
    <name evidence="2" type="ORF">SAMN05444128_1825</name>
</gene>
<name>A0A1R3XBE8_9BACT</name>
<feature type="transmembrane region" description="Helical" evidence="1">
    <location>
        <begin position="7"/>
        <end position="27"/>
    </location>
</feature>
<protein>
    <submittedName>
        <fullName evidence="2">Uncharacterized protein</fullName>
    </submittedName>
</protein>
<dbReference type="STRING" id="1317125.SAMN05444128_1825"/>
<keyword evidence="1" id="KW-0472">Membrane</keyword>
<keyword evidence="3" id="KW-1185">Reference proteome</keyword>
<evidence type="ECO:0000313" key="3">
    <source>
        <dbReference type="Proteomes" id="UP000187181"/>
    </source>
</evidence>
<dbReference type="EMBL" id="FTPP01000002">
    <property type="protein sequence ID" value="SIT88354.1"/>
    <property type="molecule type" value="Genomic_DNA"/>
</dbReference>
<dbReference type="AlphaFoldDB" id="A0A1R3XBE8"/>
<organism evidence="2 3">
    <name type="scientific">Pontibacter indicus</name>
    <dbReference type="NCBI Taxonomy" id="1317125"/>
    <lineage>
        <taxon>Bacteria</taxon>
        <taxon>Pseudomonadati</taxon>
        <taxon>Bacteroidota</taxon>
        <taxon>Cytophagia</taxon>
        <taxon>Cytophagales</taxon>
        <taxon>Hymenobacteraceae</taxon>
        <taxon>Pontibacter</taxon>
    </lineage>
</organism>
<evidence type="ECO:0000256" key="1">
    <source>
        <dbReference type="SAM" id="Phobius"/>
    </source>
</evidence>
<keyword evidence="1" id="KW-0812">Transmembrane</keyword>
<evidence type="ECO:0000313" key="2">
    <source>
        <dbReference type="EMBL" id="SIT88354.1"/>
    </source>
</evidence>
<accession>A0A1R3XBE8</accession>